<evidence type="ECO:0000313" key="4">
    <source>
        <dbReference type="EMBL" id="MEV8467780.1"/>
    </source>
</evidence>
<dbReference type="Proteomes" id="UP001553161">
    <property type="component" value="Unassembled WGS sequence"/>
</dbReference>
<keyword evidence="1" id="KW-0285">Flavoprotein</keyword>
<dbReference type="EMBL" id="JBFBVU010000017">
    <property type="protein sequence ID" value="MEV8467780.1"/>
    <property type="molecule type" value="Genomic_DNA"/>
</dbReference>
<evidence type="ECO:0000259" key="3">
    <source>
        <dbReference type="PROSITE" id="PS51387"/>
    </source>
</evidence>
<evidence type="ECO:0000256" key="1">
    <source>
        <dbReference type="ARBA" id="ARBA00022630"/>
    </source>
</evidence>
<name>A0ABV3L878_9RHOB</name>
<dbReference type="PROSITE" id="PS51387">
    <property type="entry name" value="FAD_PCMH"/>
    <property type="match status" value="1"/>
</dbReference>
<dbReference type="PANTHER" id="PTHR11748">
    <property type="entry name" value="D-LACTATE DEHYDROGENASE"/>
    <property type="match status" value="1"/>
</dbReference>
<proteinExistence type="predicted"/>
<reference evidence="4 5" key="1">
    <citation type="submission" date="2024-07" db="EMBL/GenBank/DDBJ databases">
        <authorList>
            <person name="Kang M."/>
        </authorList>
    </citation>
    <scope>NUCLEOTIDE SEQUENCE [LARGE SCALE GENOMIC DNA]</scope>
    <source>
        <strain evidence="4 5">DFM31</strain>
    </source>
</reference>
<dbReference type="NCBIfam" id="NF008439">
    <property type="entry name" value="PRK11282.1"/>
    <property type="match status" value="1"/>
</dbReference>
<organism evidence="4 5">
    <name type="scientific">Meridianimarinicoccus marinus</name>
    <dbReference type="NCBI Taxonomy" id="3231483"/>
    <lineage>
        <taxon>Bacteria</taxon>
        <taxon>Pseudomonadati</taxon>
        <taxon>Pseudomonadota</taxon>
        <taxon>Alphaproteobacteria</taxon>
        <taxon>Rhodobacterales</taxon>
        <taxon>Paracoccaceae</taxon>
        <taxon>Meridianimarinicoccus</taxon>
    </lineage>
</organism>
<dbReference type="InterPro" id="IPR006094">
    <property type="entry name" value="Oxid_FAD_bind_N"/>
</dbReference>
<keyword evidence="5" id="KW-1185">Reference proteome</keyword>
<keyword evidence="2" id="KW-0274">FAD</keyword>
<dbReference type="SUPFAM" id="SSF55103">
    <property type="entry name" value="FAD-linked oxidases, C-terminal domain"/>
    <property type="match status" value="1"/>
</dbReference>
<evidence type="ECO:0000256" key="2">
    <source>
        <dbReference type="ARBA" id="ARBA00022827"/>
    </source>
</evidence>
<dbReference type="EC" id="1.1.99.14" evidence="4"/>
<dbReference type="Gene3D" id="3.30.465.10">
    <property type="match status" value="1"/>
</dbReference>
<keyword evidence="4" id="KW-0560">Oxidoreductase</keyword>
<dbReference type="RefSeq" id="WP_366193666.1">
    <property type="nucleotide sequence ID" value="NZ_JBFBVU010000017.1"/>
</dbReference>
<evidence type="ECO:0000313" key="5">
    <source>
        <dbReference type="Proteomes" id="UP001553161"/>
    </source>
</evidence>
<dbReference type="InterPro" id="IPR016166">
    <property type="entry name" value="FAD-bd_PCMH"/>
</dbReference>
<dbReference type="GO" id="GO:0019154">
    <property type="term" value="F:glycolate dehydrogenase activity"/>
    <property type="evidence" value="ECO:0007669"/>
    <property type="project" value="UniProtKB-EC"/>
</dbReference>
<dbReference type="SUPFAM" id="SSF56176">
    <property type="entry name" value="FAD-binding/transporter-associated domain-like"/>
    <property type="match status" value="1"/>
</dbReference>
<comment type="caution">
    <text evidence="4">The sequence shown here is derived from an EMBL/GenBank/DDBJ whole genome shotgun (WGS) entry which is preliminary data.</text>
</comment>
<protein>
    <submittedName>
        <fullName evidence="4">Glycolate oxidase subunit GlcE</fullName>
        <ecNumber evidence="4">1.1.99.14</ecNumber>
    </submittedName>
</protein>
<accession>A0ABV3L878</accession>
<dbReference type="InterPro" id="IPR016164">
    <property type="entry name" value="FAD-linked_Oxase-like_C"/>
</dbReference>
<dbReference type="PANTHER" id="PTHR11748:SF103">
    <property type="entry name" value="GLYCOLATE OXIDASE SUBUNIT GLCE"/>
    <property type="match status" value="1"/>
</dbReference>
<gene>
    <name evidence="4" type="primary">glcE</name>
    <name evidence="4" type="ORF">AB0T83_13450</name>
</gene>
<dbReference type="InterPro" id="IPR016169">
    <property type="entry name" value="FAD-bd_PCMH_sub2"/>
</dbReference>
<dbReference type="Pfam" id="PF01565">
    <property type="entry name" value="FAD_binding_4"/>
    <property type="match status" value="1"/>
</dbReference>
<feature type="domain" description="FAD-binding PCMH-type" evidence="3">
    <location>
        <begin position="6"/>
        <end position="192"/>
    </location>
</feature>
<dbReference type="InterPro" id="IPR036318">
    <property type="entry name" value="FAD-bd_PCMH-like_sf"/>
</dbReference>
<sequence>MTDLATTDAPMTVFAAPDDEAAVQAAVAEAHATRQPLRLRAGGSKQALGQPVPQAAVLDVSGVTGITRYEPGALVIEAKAATPLAEIEAALAEHGQMLAFEPPDFRALLGSSGAPTIGGAVAGNQSGPRRVQGGACRDYLLGVRFVDGQGQLVRNGGRVMKNVTGLDLSKLQCGAYGTLGVLTEVALKVLPRPEASATLRFEGITLERGVKLFAQALTTPFEVSGAAWAEGTAWLRIEGLTAQVAYRRDKLSALLADDGPTPMDADDPAAPWSSIRDCTGFADHDGPVWRLSLKASLTPGILSALSDRLGARGMVDQGGAVLWLALPDADPAQADAIRAAIPNGQGHAMLFRGPAPLRTAVPVFQPQAPRLERIAADLCARFDPAGILNPGLMRA</sequence>